<dbReference type="Proteomes" id="UP000191987">
    <property type="component" value="Unassembled WGS sequence"/>
</dbReference>
<feature type="region of interest" description="Disordered" evidence="1">
    <location>
        <begin position="1"/>
        <end position="27"/>
    </location>
</feature>
<accession>A0A1S7R3C7</accession>
<gene>
    <name evidence="2" type="ORF">AGR7C_Lc120074</name>
</gene>
<dbReference type="EMBL" id="FBWG01000030">
    <property type="protein sequence ID" value="CUX46148.1"/>
    <property type="molecule type" value="Genomic_DNA"/>
</dbReference>
<organism evidence="2 3">
    <name type="scientific">Agrobacterium deltaense Zutra 3/1</name>
    <dbReference type="NCBI Taxonomy" id="1183427"/>
    <lineage>
        <taxon>Bacteria</taxon>
        <taxon>Pseudomonadati</taxon>
        <taxon>Pseudomonadota</taxon>
        <taxon>Alphaproteobacteria</taxon>
        <taxon>Hyphomicrobiales</taxon>
        <taxon>Rhizobiaceae</taxon>
        <taxon>Rhizobium/Agrobacterium group</taxon>
        <taxon>Agrobacterium</taxon>
    </lineage>
</organism>
<dbReference type="AlphaFoldDB" id="A0A1S7R3C7"/>
<reference evidence="2 3" key="1">
    <citation type="submission" date="2016-01" db="EMBL/GenBank/DDBJ databases">
        <authorList>
            <person name="Oliw E.H."/>
        </authorList>
    </citation>
    <scope>NUCLEOTIDE SEQUENCE [LARGE SCALE GENOMIC DNA]</scope>
    <source>
        <strain evidence="2 3">Zutra 3-1</strain>
    </source>
</reference>
<dbReference type="GeneID" id="79864457"/>
<protein>
    <submittedName>
        <fullName evidence="2">Uncharacterized protein</fullName>
    </submittedName>
</protein>
<name>A0A1S7R3C7_9HYPH</name>
<sequence length="87" mass="9015">MAETYEHHAAGLESPASHAFDVVPDDTSPLPSPTRAIYVGNGGHLCLTLLSGATVTFQNLPAGSLLPVRATRIFATRTTATGIVGLN</sequence>
<evidence type="ECO:0000313" key="3">
    <source>
        <dbReference type="Proteomes" id="UP000191987"/>
    </source>
</evidence>
<proteinExistence type="predicted"/>
<feature type="compositionally biased region" description="Basic and acidic residues" evidence="1">
    <location>
        <begin position="1"/>
        <end position="10"/>
    </location>
</feature>
<evidence type="ECO:0000313" key="2">
    <source>
        <dbReference type="EMBL" id="CUX46148.1"/>
    </source>
</evidence>
<dbReference type="RefSeq" id="WP_059755951.1">
    <property type="nucleotide sequence ID" value="NZ_LT009749.1"/>
</dbReference>
<evidence type="ECO:0000256" key="1">
    <source>
        <dbReference type="SAM" id="MobiDB-lite"/>
    </source>
</evidence>